<dbReference type="Gene3D" id="3.90.550.10">
    <property type="entry name" value="Spore Coat Polysaccharide Biosynthesis Protein SpsA, Chain A"/>
    <property type="match status" value="1"/>
</dbReference>
<evidence type="ECO:0000313" key="3">
    <source>
        <dbReference type="EMBL" id="HII46863.1"/>
    </source>
</evidence>
<feature type="transmembrane region" description="Helical" evidence="1">
    <location>
        <begin position="215"/>
        <end position="236"/>
    </location>
</feature>
<dbReference type="EMBL" id="DUJP01000024">
    <property type="protein sequence ID" value="HII46863.1"/>
    <property type="molecule type" value="Genomic_DNA"/>
</dbReference>
<feature type="transmembrane region" description="Helical" evidence="1">
    <location>
        <begin position="353"/>
        <end position="372"/>
    </location>
</feature>
<dbReference type="InterPro" id="IPR001173">
    <property type="entry name" value="Glyco_trans_2-like"/>
</dbReference>
<evidence type="ECO:0000256" key="1">
    <source>
        <dbReference type="SAM" id="Phobius"/>
    </source>
</evidence>
<accession>A0A832SHN6</accession>
<dbReference type="InterPro" id="IPR050256">
    <property type="entry name" value="Glycosyltransferase_2"/>
</dbReference>
<dbReference type="AlphaFoldDB" id="A0A832SHN6"/>
<evidence type="ECO:0000259" key="2">
    <source>
        <dbReference type="Pfam" id="PF00535"/>
    </source>
</evidence>
<keyword evidence="1" id="KW-0812">Transmembrane</keyword>
<sequence>MCITVVLPTLNEAQALPKVVEELRATGYRDILVVDGGSTDGTVEEAKRLGLRVIGQYGRGKGMALRTALMYVETPYVAVLDADYTYPPAELNKLVPLLRHYDVVIGARQGKMPALYKLGNKVLAWLFRVLFGVDLRDPLTGMYVARTDVLREAVTEARGFDLEVEILAKALANGARVAEVPIQYRERIGKKKLRPWHGVGIAVKALELAYRLNPALFLTLIGALMLIPAVALGGWVAYRYFYQGVPHYMLGLAALLMLVIGGISTALLPLHTTIQQLRASIRRALIPPAPTDCLSPLPQPPPPAPPQRPAPEKATVLERAAQGLITAFIVLLAAAAYYLGIGDAATANKLAEWAYYALAGGVLATLIDTAIAQRRQKQLQRQAFRTSHSAVITS</sequence>
<protein>
    <submittedName>
        <fullName evidence="3">Glycosyltransferase</fullName>
    </submittedName>
</protein>
<dbReference type="OMA" id="VCILIPT"/>
<dbReference type="SUPFAM" id="SSF53448">
    <property type="entry name" value="Nucleotide-diphospho-sugar transferases"/>
    <property type="match status" value="1"/>
</dbReference>
<name>A0A832SHN6_9CREN</name>
<evidence type="ECO:0000313" key="4">
    <source>
        <dbReference type="Proteomes" id="UP000651120"/>
    </source>
</evidence>
<reference evidence="3" key="1">
    <citation type="journal article" date="2020" name="bioRxiv">
        <title>A rank-normalized archaeal taxonomy based on genome phylogeny resolves widespread incomplete and uneven classifications.</title>
        <authorList>
            <person name="Rinke C."/>
            <person name="Chuvochina M."/>
            <person name="Mussig A.J."/>
            <person name="Chaumeil P.-A."/>
            <person name="Waite D.W."/>
            <person name="Whitman W.B."/>
            <person name="Parks D.H."/>
            <person name="Hugenholtz P."/>
        </authorList>
    </citation>
    <scope>NUCLEOTIDE SEQUENCE</scope>
    <source>
        <strain evidence="3">UBA8839</strain>
    </source>
</reference>
<proteinExistence type="predicted"/>
<dbReference type="PANTHER" id="PTHR48090">
    <property type="entry name" value="UNDECAPRENYL-PHOSPHATE 4-DEOXY-4-FORMAMIDO-L-ARABINOSE TRANSFERASE-RELATED"/>
    <property type="match status" value="1"/>
</dbReference>
<dbReference type="Pfam" id="PF00535">
    <property type="entry name" value="Glycos_transf_2"/>
    <property type="match status" value="1"/>
</dbReference>
<feature type="transmembrane region" description="Helical" evidence="1">
    <location>
        <begin position="248"/>
        <end position="270"/>
    </location>
</feature>
<comment type="caution">
    <text evidence="3">The sequence shown here is derived from an EMBL/GenBank/DDBJ whole genome shotgun (WGS) entry which is preliminary data.</text>
</comment>
<organism evidence="3 4">
    <name type="scientific">Pyrobaculum aerophilum</name>
    <dbReference type="NCBI Taxonomy" id="13773"/>
    <lineage>
        <taxon>Archaea</taxon>
        <taxon>Thermoproteota</taxon>
        <taxon>Thermoprotei</taxon>
        <taxon>Thermoproteales</taxon>
        <taxon>Thermoproteaceae</taxon>
        <taxon>Pyrobaculum</taxon>
    </lineage>
</organism>
<dbReference type="CDD" id="cd04179">
    <property type="entry name" value="DPM_DPG-synthase_like"/>
    <property type="match status" value="1"/>
</dbReference>
<gene>
    <name evidence="3" type="ORF">HA333_05280</name>
</gene>
<feature type="transmembrane region" description="Helical" evidence="1">
    <location>
        <begin position="323"/>
        <end position="341"/>
    </location>
</feature>
<keyword evidence="3" id="KW-0808">Transferase</keyword>
<keyword evidence="1" id="KW-0472">Membrane</keyword>
<feature type="domain" description="Glycosyltransferase 2-like" evidence="2">
    <location>
        <begin position="4"/>
        <end position="111"/>
    </location>
</feature>
<dbReference type="PANTHER" id="PTHR48090:SF7">
    <property type="entry name" value="RFBJ PROTEIN"/>
    <property type="match status" value="1"/>
</dbReference>
<dbReference type="InterPro" id="IPR029044">
    <property type="entry name" value="Nucleotide-diphossugar_trans"/>
</dbReference>
<dbReference type="Proteomes" id="UP000651120">
    <property type="component" value="Unassembled WGS sequence"/>
</dbReference>
<dbReference type="GO" id="GO:0016740">
    <property type="term" value="F:transferase activity"/>
    <property type="evidence" value="ECO:0007669"/>
    <property type="project" value="UniProtKB-KW"/>
</dbReference>
<keyword evidence="1" id="KW-1133">Transmembrane helix</keyword>